<evidence type="ECO:0000256" key="4">
    <source>
        <dbReference type="PROSITE-ProRule" id="PRU00175"/>
    </source>
</evidence>
<reference evidence="7" key="1">
    <citation type="submission" date="2019-10" db="EMBL/GenBank/DDBJ databases">
        <authorList>
            <person name="Soares A.E.R."/>
            <person name="Aleixo A."/>
            <person name="Schneider P."/>
            <person name="Miyaki C.Y."/>
            <person name="Schneider M.P."/>
            <person name="Mello C."/>
            <person name="Vasconcelos A.T.R."/>
        </authorList>
    </citation>
    <scope>NUCLEOTIDE SEQUENCE</scope>
    <source>
        <tissue evidence="7">Muscle</tissue>
    </source>
</reference>
<dbReference type="PROSITE" id="PS50089">
    <property type="entry name" value="ZF_RING_2"/>
    <property type="match status" value="1"/>
</dbReference>
<accession>A0ABQ9DCW9</accession>
<dbReference type="InterPro" id="IPR047126">
    <property type="entry name" value="RNF141-like"/>
</dbReference>
<keyword evidence="2 4" id="KW-0863">Zinc-finger</keyword>
<dbReference type="EMBL" id="WHWB01033845">
    <property type="protein sequence ID" value="KAJ7416221.1"/>
    <property type="molecule type" value="Genomic_DNA"/>
</dbReference>
<dbReference type="Pfam" id="PF13639">
    <property type="entry name" value="zf-RING_2"/>
    <property type="match status" value="1"/>
</dbReference>
<dbReference type="PROSITE" id="PS00518">
    <property type="entry name" value="ZF_RING_1"/>
    <property type="match status" value="1"/>
</dbReference>
<dbReference type="SUPFAM" id="SSF57850">
    <property type="entry name" value="RING/U-box"/>
    <property type="match status" value="1"/>
</dbReference>
<name>A0ABQ9DCW9_9PASS</name>
<dbReference type="InterPro" id="IPR001841">
    <property type="entry name" value="Znf_RING"/>
</dbReference>
<evidence type="ECO:0000256" key="2">
    <source>
        <dbReference type="ARBA" id="ARBA00022771"/>
    </source>
</evidence>
<dbReference type="Gene3D" id="3.30.40.10">
    <property type="entry name" value="Zinc/RING finger domain, C3HC4 (zinc finger)"/>
    <property type="match status" value="1"/>
</dbReference>
<dbReference type="InterPro" id="IPR017907">
    <property type="entry name" value="Znf_RING_CS"/>
</dbReference>
<keyword evidence="8" id="KW-1185">Reference proteome</keyword>
<dbReference type="PANTHER" id="PTHR12109:SF3">
    <property type="entry name" value="RING FINGER PROTEIN 141"/>
    <property type="match status" value="1"/>
</dbReference>
<organism evidence="7 8">
    <name type="scientific">Willisornis vidua</name>
    <name type="common">Xingu scale-backed antbird</name>
    <dbReference type="NCBI Taxonomy" id="1566151"/>
    <lineage>
        <taxon>Eukaryota</taxon>
        <taxon>Metazoa</taxon>
        <taxon>Chordata</taxon>
        <taxon>Craniata</taxon>
        <taxon>Vertebrata</taxon>
        <taxon>Euteleostomi</taxon>
        <taxon>Archelosauria</taxon>
        <taxon>Archosauria</taxon>
        <taxon>Dinosauria</taxon>
        <taxon>Saurischia</taxon>
        <taxon>Theropoda</taxon>
        <taxon>Coelurosauria</taxon>
        <taxon>Aves</taxon>
        <taxon>Neognathae</taxon>
        <taxon>Neoaves</taxon>
        <taxon>Telluraves</taxon>
        <taxon>Australaves</taxon>
        <taxon>Passeriformes</taxon>
        <taxon>Thamnophilidae</taxon>
        <taxon>Willisornis</taxon>
    </lineage>
</organism>
<evidence type="ECO:0000256" key="3">
    <source>
        <dbReference type="ARBA" id="ARBA00022833"/>
    </source>
</evidence>
<evidence type="ECO:0000256" key="5">
    <source>
        <dbReference type="SAM" id="MobiDB-lite"/>
    </source>
</evidence>
<evidence type="ECO:0000313" key="8">
    <source>
        <dbReference type="Proteomes" id="UP001145742"/>
    </source>
</evidence>
<dbReference type="PANTHER" id="PTHR12109">
    <property type="entry name" value="RING FINGER PROTEIN 141-RELATED"/>
    <property type="match status" value="1"/>
</dbReference>
<feature type="domain" description="RING-type" evidence="6">
    <location>
        <begin position="9"/>
        <end position="48"/>
    </location>
</feature>
<protein>
    <submittedName>
        <fullName evidence="7">E3 ubiquitin-protein ligase Topors-like protein</fullName>
    </submittedName>
</protein>
<keyword evidence="1" id="KW-0479">Metal-binding</keyword>
<dbReference type="SMART" id="SM00184">
    <property type="entry name" value="RING"/>
    <property type="match status" value="1"/>
</dbReference>
<evidence type="ECO:0000313" key="7">
    <source>
        <dbReference type="EMBL" id="KAJ7416221.1"/>
    </source>
</evidence>
<keyword evidence="3" id="KW-0862">Zinc</keyword>
<feature type="region of interest" description="Disordered" evidence="5">
    <location>
        <begin position="62"/>
        <end position="105"/>
    </location>
</feature>
<evidence type="ECO:0000256" key="1">
    <source>
        <dbReference type="ARBA" id="ARBA00022723"/>
    </source>
</evidence>
<comment type="caution">
    <text evidence="7">The sequence shown here is derived from an EMBL/GenBank/DDBJ whole genome shotgun (WGS) entry which is preliminary data.</text>
</comment>
<evidence type="ECO:0000259" key="6">
    <source>
        <dbReference type="PROSITE" id="PS50089"/>
    </source>
</evidence>
<proteinExistence type="predicted"/>
<dbReference type="Proteomes" id="UP001145742">
    <property type="component" value="Unassembled WGS sequence"/>
</dbReference>
<gene>
    <name evidence="7" type="ORF">WISP_72897</name>
</gene>
<sequence length="342" mass="37324">MASETDGNCPICHDTKMYLASALPCHHRFCLGCILRWAHRNPVCPLCRRTIEMIRASDKREGDYLETATAGPEELPDCSSLAGTDPDGLDENSPHPPVASHPSSAQGTLFPLEQEASGLMFVGGLLPEVWADLFRGQQHLLDPVRLWLRQRLRRIYKSWWWLVEATESTILHDLCVSGPNAVVLIERLEPLLEQHTAPLIHGVINIIVGQCSEEAQMLLHSGTLGDENNSPVAIASSSSSGFSNSRFSSSSFSFNSSWEGTPTSGPALETVLYSGPSCPPPLPVLREWDQAQEERGQVMMVAGPSAQGSSHSPSSLALGRDQCPVAYWDNQNKKAPSSQDCL</sequence>
<dbReference type="InterPro" id="IPR013083">
    <property type="entry name" value="Znf_RING/FYVE/PHD"/>
</dbReference>